<organism evidence="2 3">
    <name type="scientific">Streptomyces tauricus</name>
    <dbReference type="NCBI Taxonomy" id="68274"/>
    <lineage>
        <taxon>Bacteria</taxon>
        <taxon>Bacillati</taxon>
        <taxon>Actinomycetota</taxon>
        <taxon>Actinomycetes</taxon>
        <taxon>Kitasatosporales</taxon>
        <taxon>Streptomycetaceae</taxon>
        <taxon>Streptomyces</taxon>
        <taxon>Streptomyces aurantiacus group</taxon>
    </lineage>
</organism>
<accession>A0ABZ1JSL9</accession>
<evidence type="ECO:0000313" key="2">
    <source>
        <dbReference type="EMBL" id="WTP54663.1"/>
    </source>
</evidence>
<dbReference type="EMBL" id="CP108133">
    <property type="protein sequence ID" value="WTP46879.1"/>
    <property type="molecule type" value="Genomic_DNA"/>
</dbReference>
<dbReference type="Proteomes" id="UP001432166">
    <property type="component" value="Chromosome"/>
</dbReference>
<dbReference type="RefSeq" id="WP_328936278.1">
    <property type="nucleotide sequence ID" value="NZ_CP108133.1"/>
</dbReference>
<sequence length="196" mass="21192">MNASMRVRLARGLLRSLRLDSPDLWHELEQAGWLYVSPASCASEITAELLDVTLLDQAPARPDRAQAADWALRIACLASAQAPVGSLLQLTALSLTAHTAPGTGAGKADLDQLARACGTPSAQLPDLFDQLVSTKILASWQTCHDMGDLTWHLWARDRAAHLLVSGDARTSPGELLCPTSVPLKQMWRGHEQRSPT</sequence>
<keyword evidence="3" id="KW-1185">Reference proteome</keyword>
<proteinExistence type="predicted"/>
<reference evidence="2" key="1">
    <citation type="submission" date="2022-10" db="EMBL/GenBank/DDBJ databases">
        <title>The complete genomes of actinobacterial strains from the NBC collection.</title>
        <authorList>
            <person name="Joergensen T.S."/>
            <person name="Alvarez Arevalo M."/>
            <person name="Sterndorff E.B."/>
            <person name="Faurdal D."/>
            <person name="Vuksanovic O."/>
            <person name="Mourched A.-S."/>
            <person name="Charusanti P."/>
            <person name="Shaw S."/>
            <person name="Blin K."/>
            <person name="Weber T."/>
        </authorList>
    </citation>
    <scope>NUCLEOTIDE SEQUENCE</scope>
    <source>
        <strain evidence="2">NBC_00189</strain>
    </source>
</reference>
<evidence type="ECO:0000313" key="3">
    <source>
        <dbReference type="Proteomes" id="UP001432166"/>
    </source>
</evidence>
<name>A0ABZ1JSL9_9ACTN</name>
<protein>
    <submittedName>
        <fullName evidence="2">Uncharacterized protein</fullName>
    </submittedName>
</protein>
<evidence type="ECO:0000313" key="1">
    <source>
        <dbReference type="EMBL" id="WTP46879.1"/>
    </source>
</evidence>
<dbReference type="EMBL" id="CP108133">
    <property type="protein sequence ID" value="WTP54663.1"/>
    <property type="molecule type" value="Genomic_DNA"/>
</dbReference>
<gene>
    <name evidence="1" type="ORF">OG288_00120</name>
    <name evidence="2" type="ORF">OG288_44090</name>
</gene>